<evidence type="ECO:0000256" key="2">
    <source>
        <dbReference type="SAM" id="MobiDB-lite"/>
    </source>
</evidence>
<evidence type="ECO:0000256" key="1">
    <source>
        <dbReference type="SAM" id="Coils"/>
    </source>
</evidence>
<dbReference type="Proteomes" id="UP001642409">
    <property type="component" value="Unassembled WGS sequence"/>
</dbReference>
<feature type="region of interest" description="Disordered" evidence="2">
    <location>
        <begin position="422"/>
        <end position="446"/>
    </location>
</feature>
<reference evidence="4 5" key="2">
    <citation type="submission" date="2024-07" db="EMBL/GenBank/DDBJ databases">
        <authorList>
            <person name="Akdeniz Z."/>
        </authorList>
    </citation>
    <scope>NUCLEOTIDE SEQUENCE [LARGE SCALE GENOMIC DNA]</scope>
</reference>
<organism evidence="3">
    <name type="scientific">Hexamita inflata</name>
    <dbReference type="NCBI Taxonomy" id="28002"/>
    <lineage>
        <taxon>Eukaryota</taxon>
        <taxon>Metamonada</taxon>
        <taxon>Diplomonadida</taxon>
        <taxon>Hexamitidae</taxon>
        <taxon>Hexamitinae</taxon>
        <taxon>Hexamita</taxon>
    </lineage>
</organism>
<accession>A0AA86U7I8</accession>
<evidence type="ECO:0000313" key="5">
    <source>
        <dbReference type="Proteomes" id="UP001642409"/>
    </source>
</evidence>
<keyword evidence="1" id="KW-0175">Coiled coil</keyword>
<feature type="coiled-coil region" evidence="1">
    <location>
        <begin position="115"/>
        <end position="170"/>
    </location>
</feature>
<gene>
    <name evidence="4" type="ORF">HINF_LOCUS27085</name>
    <name evidence="3" type="ORF">HINF_LOCUS31829</name>
</gene>
<evidence type="ECO:0000313" key="3">
    <source>
        <dbReference type="EMBL" id="CAI9944184.1"/>
    </source>
</evidence>
<name>A0AA86U7I8_9EUKA</name>
<feature type="compositionally biased region" description="Polar residues" evidence="2">
    <location>
        <begin position="425"/>
        <end position="440"/>
    </location>
</feature>
<sequence>MQNTALINDNELQEALVDIQVEKRRSASPSKLQQSLAIEGEPTQKKQLSPEEILLQNVDFDRLLDNVLGHENSRQIHIDVGNDMLKVVSNFQLRHILQRVQNFLIHDVIIEPGDLFALRKHKKETEDQNAALKLEIIEHERIQVLLNERIESLREEIANHKQHIESIKSELDRTSRILLIKNERIEELNGLIQTKDILLQEKQDQITELHHQLMSSMKVQEDQKQKLSYVNNQVNKQQEQIVSYDRILDQQIKQSEKAINALKTDAGTQQQTIVNLKTELDAQNELMNKQKLTIEHLQKVIKRQEFMQQALETKLSQKPQHVAYDNPVAKVVEEPERLQIAHKRSRRTSTQKLEIVEDPFKNVAVSRENEFKYDFDKLIKPKSTVAKRVLLKQSSTEATLRRSISDTSFVSNQSKDFEKIKLSPSKANDSQLSSKGQSLTNKKKTLSKVKLQNTSGNSTIYESTSEILSEQHMEQSKNKQLHQNIYKKLNRPQTQQLSRQKMENDTLSNESIKLKSQKSIKLQHINRDSKIGLSFASNTSNASKSSINSQLYQIPTKRAQSINISKLKSFQMNNTTTNIIEHKQQKYSKFIQNQTNFRHNNSFVNVSSKQAFTQSMVALPTTNSNDLSDPLIEKSKSKQKFDKFSQVSQQTKQPVKQTILQRHYENIGKYVKKQKKQILYNRIYQQKVLGKIQQKIDQNAKNQLKQKEYTNKERIDVVIKKYNIQKDFLSNSSTLDYHNRHIMLKQLQIKQLLIELDVFYTGINKQSREINQQDISVIQSIEQKIELYTKQLAQLQVEELRLHQLNINEISNKIDQTNLQPEINKDNKNDSNNIGMQSIQFQESQLKIVKIEDSESDLELSDLDFNDIQGQQILYQSSPNIYRQPKLLSTSLNDEILLKQSIKQLKMYKQLQQKQHVEYTVVNGKFMSPFTHILHLKQIIQKMKNEKNKSSQRNKNQEPEYVQQLQSLSLKNSQVQYKENIKDFQVNFDKNYDIQRCLVNITNEPDNNIYEIRKILMIQSQPKVLIYNETLETLDEAQYAKIAVDHILAKEKNQEIYQNQSIKYINCDLLQGLNEIFQIDKIKIQHHNFLKMSLKINIRTLQWCLLNCREIIQYISSYILSAYDSPTNITNLIIQFFQNKYGQGLALYNYFEFLISVINFQYVAFEIWIVLFAVNTTNRQLLWSLFFFINYIKSDLQINMYLELLQKIYGFQNEQIEIERQNFVNYSIIPQYICIQKLCQHLQNYINKNLLLFLHNIESKQEQLQYNENLVRQSVYLKDIVFNNMNMEFNHQSIIQSANFVQAVQIFQKDEQKTQILKQSQYILTLITKYLTKLNLQTDNQLIQQIRQLCENLQRCIELKRYQLAYIIQFIIRQIFGIYLQQYGNDNLSDKEL</sequence>
<keyword evidence="5" id="KW-1185">Reference proteome</keyword>
<comment type="caution">
    <text evidence="3">The sequence shown here is derived from an EMBL/GenBank/DDBJ whole genome shotgun (WGS) entry which is preliminary data.</text>
</comment>
<proteinExistence type="predicted"/>
<reference evidence="3" key="1">
    <citation type="submission" date="2023-06" db="EMBL/GenBank/DDBJ databases">
        <authorList>
            <person name="Kurt Z."/>
        </authorList>
    </citation>
    <scope>NUCLEOTIDE SEQUENCE</scope>
</reference>
<dbReference type="EMBL" id="CATOUU010000721">
    <property type="protein sequence ID" value="CAI9944184.1"/>
    <property type="molecule type" value="Genomic_DNA"/>
</dbReference>
<protein>
    <submittedName>
        <fullName evidence="4">Hypothetical_protein</fullName>
    </submittedName>
</protein>
<dbReference type="EMBL" id="CAXDID020000083">
    <property type="protein sequence ID" value="CAL6019715.1"/>
    <property type="molecule type" value="Genomic_DNA"/>
</dbReference>
<evidence type="ECO:0000313" key="4">
    <source>
        <dbReference type="EMBL" id="CAL6019715.1"/>
    </source>
</evidence>